<dbReference type="PANTHER" id="PTHR12296:SF30">
    <property type="entry name" value="DENN DOMAIN-CONTAINING PROTEIN CRAG"/>
    <property type="match status" value="1"/>
</dbReference>
<dbReference type="SMART" id="SM00800">
    <property type="entry name" value="uDENN"/>
    <property type="match status" value="1"/>
</dbReference>
<dbReference type="InterPro" id="IPR043153">
    <property type="entry name" value="DENN_C"/>
</dbReference>
<comment type="caution">
    <text evidence="5">The sequence shown here is derived from an EMBL/GenBank/DDBJ whole genome shotgun (WGS) entry which is preliminary data.</text>
</comment>
<feature type="compositionally biased region" description="Basic and acidic residues" evidence="2">
    <location>
        <begin position="1038"/>
        <end position="1051"/>
    </location>
</feature>
<dbReference type="Pfam" id="PF03455">
    <property type="entry name" value="dDENN"/>
    <property type="match status" value="1"/>
</dbReference>
<feature type="region of interest" description="Disordered" evidence="2">
    <location>
        <begin position="1036"/>
        <end position="1102"/>
    </location>
</feature>
<evidence type="ECO:0000259" key="3">
    <source>
        <dbReference type="PROSITE" id="PS50211"/>
    </source>
</evidence>
<dbReference type="EMBL" id="JASPKY010000004">
    <property type="protein sequence ID" value="KAK9754950.1"/>
    <property type="molecule type" value="Genomic_DNA"/>
</dbReference>
<dbReference type="Gene3D" id="3.40.50.11500">
    <property type="match status" value="1"/>
</dbReference>
<organism evidence="5 6">
    <name type="scientific">Popillia japonica</name>
    <name type="common">Japanese beetle</name>
    <dbReference type="NCBI Taxonomy" id="7064"/>
    <lineage>
        <taxon>Eukaryota</taxon>
        <taxon>Metazoa</taxon>
        <taxon>Ecdysozoa</taxon>
        <taxon>Arthropoda</taxon>
        <taxon>Hexapoda</taxon>
        <taxon>Insecta</taxon>
        <taxon>Pterygota</taxon>
        <taxon>Neoptera</taxon>
        <taxon>Endopterygota</taxon>
        <taxon>Coleoptera</taxon>
        <taxon>Polyphaga</taxon>
        <taxon>Scarabaeiformia</taxon>
        <taxon>Scarabaeidae</taxon>
        <taxon>Rutelinae</taxon>
        <taxon>Popillia</taxon>
    </lineage>
</organism>
<keyword evidence="1" id="KW-0344">Guanine-nucleotide releasing factor</keyword>
<keyword evidence="6" id="KW-1185">Reference proteome</keyword>
<feature type="compositionally biased region" description="Low complexity" evidence="2">
    <location>
        <begin position="1420"/>
        <end position="1434"/>
    </location>
</feature>
<evidence type="ECO:0000256" key="1">
    <source>
        <dbReference type="ARBA" id="ARBA00022658"/>
    </source>
</evidence>
<accession>A0AAW1NA96</accession>
<reference evidence="5 6" key="1">
    <citation type="journal article" date="2024" name="BMC Genomics">
        <title>De novo assembly and annotation of Popillia japonica's genome with initial clues to its potential as an invasive pest.</title>
        <authorList>
            <person name="Cucini C."/>
            <person name="Boschi S."/>
            <person name="Funari R."/>
            <person name="Cardaioli E."/>
            <person name="Iannotti N."/>
            <person name="Marturano G."/>
            <person name="Paoli F."/>
            <person name="Bruttini M."/>
            <person name="Carapelli A."/>
            <person name="Frati F."/>
            <person name="Nardi F."/>
        </authorList>
    </citation>
    <scope>NUCLEOTIDE SEQUENCE [LARGE SCALE GENOMIC DNA]</scope>
    <source>
        <strain evidence="5">DMR45628</strain>
    </source>
</reference>
<feature type="domain" description="MABP" evidence="4">
    <location>
        <begin position="39"/>
        <end position="195"/>
    </location>
</feature>
<dbReference type="InterPro" id="IPR011990">
    <property type="entry name" value="TPR-like_helical_dom_sf"/>
</dbReference>
<feature type="compositionally biased region" description="Polar residues" evidence="2">
    <location>
        <begin position="1087"/>
        <end position="1099"/>
    </location>
</feature>
<proteinExistence type="predicted"/>
<dbReference type="InterPro" id="IPR005113">
    <property type="entry name" value="uDENN_dom"/>
</dbReference>
<feature type="region of interest" description="Disordered" evidence="2">
    <location>
        <begin position="1212"/>
        <end position="1233"/>
    </location>
</feature>
<dbReference type="InterPro" id="IPR037516">
    <property type="entry name" value="Tripartite_DENN"/>
</dbReference>
<dbReference type="InterPro" id="IPR051696">
    <property type="entry name" value="DENN_Domain_GEFs"/>
</dbReference>
<dbReference type="SMART" id="SM00801">
    <property type="entry name" value="dDENN"/>
    <property type="match status" value="1"/>
</dbReference>
<dbReference type="PROSITE" id="PS50211">
    <property type="entry name" value="DENN"/>
    <property type="match status" value="1"/>
</dbReference>
<dbReference type="InterPro" id="IPR001194">
    <property type="entry name" value="cDENN_dom"/>
</dbReference>
<protein>
    <submittedName>
        <fullName evidence="5">UDENN domain</fullName>
    </submittedName>
</protein>
<dbReference type="SMART" id="SM00799">
    <property type="entry name" value="DENN"/>
    <property type="match status" value="1"/>
</dbReference>
<feature type="region of interest" description="Disordered" evidence="2">
    <location>
        <begin position="977"/>
        <end position="1000"/>
    </location>
</feature>
<feature type="compositionally biased region" description="Polar residues" evidence="2">
    <location>
        <begin position="1435"/>
        <end position="1446"/>
    </location>
</feature>
<evidence type="ECO:0000259" key="4">
    <source>
        <dbReference type="PROSITE" id="PS51498"/>
    </source>
</evidence>
<dbReference type="GO" id="GO:0032483">
    <property type="term" value="P:regulation of Rab protein signal transduction"/>
    <property type="evidence" value="ECO:0007669"/>
    <property type="project" value="TreeGrafter"/>
</dbReference>
<evidence type="ECO:0000313" key="5">
    <source>
        <dbReference type="EMBL" id="KAK9754950.1"/>
    </source>
</evidence>
<dbReference type="PROSITE" id="PS51498">
    <property type="entry name" value="MABP"/>
    <property type="match status" value="1"/>
</dbReference>
<dbReference type="GO" id="GO:0005085">
    <property type="term" value="F:guanyl-nucleotide exchange factor activity"/>
    <property type="evidence" value="ECO:0007669"/>
    <property type="project" value="UniProtKB-KW"/>
</dbReference>
<dbReference type="InterPro" id="IPR023341">
    <property type="entry name" value="MABP"/>
</dbReference>
<dbReference type="Proteomes" id="UP001458880">
    <property type="component" value="Unassembled WGS sequence"/>
</dbReference>
<evidence type="ECO:0000313" key="6">
    <source>
        <dbReference type="Proteomes" id="UP001458880"/>
    </source>
</evidence>
<dbReference type="PANTHER" id="PTHR12296">
    <property type="entry name" value="DENN DOMAIN-CONTAINING PROTEIN 4"/>
    <property type="match status" value="1"/>
</dbReference>
<dbReference type="Gene3D" id="2.100.10.50">
    <property type="match status" value="1"/>
</dbReference>
<feature type="region of interest" description="Disordered" evidence="2">
    <location>
        <begin position="1413"/>
        <end position="1466"/>
    </location>
</feature>
<dbReference type="Gene3D" id="1.25.40.10">
    <property type="entry name" value="Tetratricopeptide repeat domain"/>
    <property type="match status" value="1"/>
</dbReference>
<feature type="compositionally biased region" description="Polar residues" evidence="2">
    <location>
        <begin position="1052"/>
        <end position="1061"/>
    </location>
</feature>
<dbReference type="Pfam" id="PF03456">
    <property type="entry name" value="uDENN"/>
    <property type="match status" value="1"/>
</dbReference>
<dbReference type="Pfam" id="PF02141">
    <property type="entry name" value="DENN"/>
    <property type="match status" value="1"/>
</dbReference>
<feature type="compositionally biased region" description="Acidic residues" evidence="2">
    <location>
        <begin position="979"/>
        <end position="990"/>
    </location>
</feature>
<evidence type="ECO:0000256" key="2">
    <source>
        <dbReference type="SAM" id="MobiDB-lite"/>
    </source>
</evidence>
<name>A0AAW1NA96_POPJA</name>
<dbReference type="InterPro" id="IPR005112">
    <property type="entry name" value="dDENN_dom"/>
</dbReference>
<gene>
    <name evidence="5" type="ORF">QE152_g828</name>
</gene>
<sequence length="1631" mass="182691">MDEKRVADYFVIAGLPDDPDLLDENALSESGNLKSGHSQAPITDIGIVFPTLGEEVPEEYEMIQYTPTGLSADLNHGSLRSVECYICFRRGRDKPPLVDIGVMYEGKEYLMADAEVVKESVGQRIANVNNSTAHTFITYRRGQVSMPCNALVVTDICVVIASKGESPPHAFCCINKNLNKGIVGSDVFLCYKKSMNRSRLLTYKPAVLCRYPVGDLSHFPFPNSVPLFCLPMGASLELWPKEASQPRPVFSTFVLTVSDAKHKVYGSAVTFYENYPEDRLTDEQKELLGYDPQSDYELHVNKSICVLSHWPFSYTFEKWLMFLYETVSSGRPQMITVERYVIQMLDEVPFPGSRMLLQLTPEADYRIAMTQPEDLPLPRSAAGFKQLLLNLGSDNCLLILLLALTEQKILIHSLRPDTLTAVAEAVSTLLFPFKWQCPYIPLCPLGLVEVLHAPLPFLIGVDSRFFDLYDPPPDVSCVDLDTNIITVCETHRSLLNIKLLPKKAARTLKNTLDQLYTQLTKPLNSVRQEEDLEDIELEFQRRRKDQLQELEIQEAFLRFMAHTLKGYRSFLLPITKAPTVGTTDPQALFQLNEFLKSRDKNHHKFFSLLMHTQMFIRFIEERSFVADGDQSLAFFDECTEKLNNEDSVVRLLDCEVGSNSERTVFLMPPEPLTPGGSILYNEFMLSPNLLTSKRLNQFKSLYQHNIPGSPMAKRTKHEIKSAQKLARKCIRSPKLWHAIIKHRKRKDYPSTSLYFMALPSMLSLNIGKERIILQQAYDLLARATSQKLTCDEVCYRLMMQLCGEFSRPLLAVKLLLLMEKNDIQPCYRLMMQLCGEFSRPLLAVKLLLLMEKNDIQPNALTYGLYNRCVLEAEWPAQSSPSQLLWNKLRYVVVAAGHFRYAGRRRAAGKLSTSTEGDTNLLDTADRAASRSSLDSHETVQSEGIFDKFRTHIASIVKGANTNGSATSELDSGVTQINLDSDEVDPGDTTEEPIKVQPESPSEYLRILSRSESAGDANIIDKLQQNNKKNCSRSLQFNGEKENEQVDNKDSPTKTSPRTLVTENDPLGALDQPIEEIPSQPDLPPPISSATFEGSPPTQNKLHRSETVPAAMVTSGFASIGSSIKMLSRYSPARLSLRKANLKSTHQLIENAINNLSPSNLTGKKSNELIQGGISSLKSAATTVVKKLDEIKEAISTSTTSTPVKMLTGDRLAAGDVAEGENESTDGSEGGERHRRISAEFGSYRGSYANLKDFEDLPENLFPTPNEFPTDSDMDIALTSCSQCHNCLSFLYDEDIMSNWSAEDSNLNTVCQSCNKPTVPLLTITITQRDVGTCEPFSVPYLNPLVLRKELENVLAREGDLSLAEAKFVEEHPIIYWNLVWAFERINVQTHLPNLCLKIRAASKTASNYNLNSTDVMDQVSNDSGAGDSEESGGNYNLNSTDVMDQVSNDSGAGDSEESGGMQPVEEGADPLTQELASVASVEHLVAPVTVRCMWDHPKLYGDITPMYTLYQKRNKDQSNVQRMMKSIIDSVHCNDLLDPLKKLALERQRNQKHPTEGNISCVSQSIYRDILFLTCKAVGRSNIDPNVFDKEYATAFSRISERNNKLYGPQDRPLTVGSVFCRQYFKPLLLP</sequence>
<dbReference type="GO" id="GO:0031410">
    <property type="term" value="C:cytoplasmic vesicle"/>
    <property type="evidence" value="ECO:0007669"/>
    <property type="project" value="TreeGrafter"/>
</dbReference>
<feature type="domain" description="UDENN" evidence="3">
    <location>
        <begin position="187"/>
        <end position="631"/>
    </location>
</feature>